<evidence type="ECO:0000313" key="1">
    <source>
        <dbReference type="EMBL" id="GGU90471.1"/>
    </source>
</evidence>
<sequence>MSDPAPVHPARALWRLFEPVYAVTFLQPESRAAFEAAGLDGGWRGYFAGRSAPLGAVDAPPVIAAFFSFAPATVERALPQVWTHASPERVLTARTEGSSAALARLLAAVEPGRIEAAADALEGAVDRLDCAGRVLAAANAALPRPADVHGRLWQAAAVLREHRGDGHVAALVAAGLDGCEAPVLHCALDADREVLQPMRGWTDEEWEAAAARLVERGWLTARGAVTELGRSRHRSVEAATDLAAGRAWEGLPDGELDRLTAALRPIAAICRERMPVNPLAMPLVSPLSVPPVEPVAVPPVSPPAMAPADPRNQR</sequence>
<comment type="caution">
    <text evidence="2">The sequence shown here is derived from an EMBL/GenBank/DDBJ whole genome shotgun (WGS) entry which is preliminary data.</text>
</comment>
<keyword evidence="3" id="KW-1185">Reference proteome</keyword>
<dbReference type="KEGG" id="kau:B6264_22120"/>
<dbReference type="NCBIfam" id="NF047719">
    <property type="entry name" value="SCO6745_fam_HTH"/>
    <property type="match status" value="1"/>
</dbReference>
<dbReference type="Proteomes" id="UP000610124">
    <property type="component" value="Unassembled WGS sequence"/>
</dbReference>
<accession>A0A8H9HWT6</accession>
<dbReference type="RefSeq" id="WP_030557909.1">
    <property type="nucleotide sequence ID" value="NZ_BMUB01000012.1"/>
</dbReference>
<name>A0A1E7NDQ9_KITAU</name>
<dbReference type="AlphaFoldDB" id="A0A1E7NDQ9"/>
<reference evidence="2" key="3">
    <citation type="submission" date="2016-08" db="EMBL/GenBank/DDBJ databases">
        <title>Sequencing, Assembly and Comparative Genomics of S. aureofaciens ATCC 10762.</title>
        <authorList>
            <person name="Gradnigo J.S."/>
            <person name="Johnson N."/>
            <person name="Somerville G.A."/>
        </authorList>
    </citation>
    <scope>NUCLEOTIDE SEQUENCE [LARGE SCALE GENOMIC DNA]</scope>
    <source>
        <strain evidence="2">ATCC 10762</strain>
    </source>
</reference>
<evidence type="ECO:0000313" key="3">
    <source>
        <dbReference type="Proteomes" id="UP000037395"/>
    </source>
</evidence>
<dbReference type="GeneID" id="97487983"/>
<organism evidence="2 3">
    <name type="scientific">Kitasatospora aureofaciens</name>
    <name type="common">Streptomyces aureofaciens</name>
    <dbReference type="NCBI Taxonomy" id="1894"/>
    <lineage>
        <taxon>Bacteria</taxon>
        <taxon>Bacillati</taxon>
        <taxon>Actinomycetota</taxon>
        <taxon>Actinomycetes</taxon>
        <taxon>Kitasatosporales</taxon>
        <taxon>Streptomycetaceae</taxon>
        <taxon>Kitasatospora</taxon>
    </lineage>
</organism>
<dbReference type="EMBL" id="JPRF03000012">
    <property type="protein sequence ID" value="OEV38830.1"/>
    <property type="molecule type" value="Genomic_DNA"/>
</dbReference>
<evidence type="ECO:0008006" key="4">
    <source>
        <dbReference type="Google" id="ProtNLM"/>
    </source>
</evidence>
<dbReference type="Proteomes" id="UP000037395">
    <property type="component" value="Unassembled WGS sequence"/>
</dbReference>
<proteinExistence type="predicted"/>
<dbReference type="EMBL" id="BMUB01000012">
    <property type="protein sequence ID" value="GGU90471.1"/>
    <property type="molecule type" value="Genomic_DNA"/>
</dbReference>
<gene>
    <name evidence="1" type="ORF">GCM10010502_49730</name>
    <name evidence="2" type="ORF">HS99_0019385</name>
</gene>
<dbReference type="InterPro" id="IPR054058">
    <property type="entry name" value="HTH_67"/>
</dbReference>
<reference evidence="2 3" key="2">
    <citation type="submission" date="2014-07" db="EMBL/GenBank/DDBJ databases">
        <authorList>
            <person name="Zhang J.E."/>
            <person name="Yang H."/>
            <person name="Guo J."/>
            <person name="Deng Z."/>
            <person name="Luo H."/>
            <person name="Luo M."/>
            <person name="Zhao B."/>
        </authorList>
    </citation>
    <scope>NUCLEOTIDE SEQUENCE [LARGE SCALE GENOMIC DNA]</scope>
    <source>
        <strain evidence="2">ATCC 10762</strain>
        <strain evidence="3">ATCC 10762 / DSM 40127 / CCM 3239 / JCM 4008 / LMG 5968 / NBRC 12843 / NCIMB 8234 / A-377</strain>
    </source>
</reference>
<evidence type="ECO:0000313" key="2">
    <source>
        <dbReference type="EMBL" id="OEV38830.1"/>
    </source>
</evidence>
<reference evidence="3" key="4">
    <citation type="submission" date="2016-08" db="EMBL/GenBank/DDBJ databases">
        <title>Sequencing, assembly and comparative genomics of S. aureofaciens ATCC 10762.</title>
        <authorList>
            <person name="Gradnigo J.S."/>
            <person name="Johnson N."/>
            <person name="Somerville G.A."/>
        </authorList>
    </citation>
    <scope>NUCLEOTIDE SEQUENCE [LARGE SCALE GENOMIC DNA]</scope>
    <source>
        <strain evidence="3">ATCC 10762 / DSM 40127 / CCM 3239 / JCM 4008 / LMG 5968 / NBRC 12843 / NCIMB 8234 / A-377</strain>
    </source>
</reference>
<reference evidence="1" key="1">
    <citation type="journal article" date="2014" name="Int. J. Syst. Evol. Microbiol.">
        <title>Complete genome sequence of Corynebacterium casei LMG S-19264T (=DSM 44701T), isolated from a smear-ripened cheese.</title>
        <authorList>
            <consortium name="US DOE Joint Genome Institute (JGI-PGF)"/>
            <person name="Walter F."/>
            <person name="Albersmeier A."/>
            <person name="Kalinowski J."/>
            <person name="Ruckert C."/>
        </authorList>
    </citation>
    <scope>NUCLEOTIDE SEQUENCE</scope>
    <source>
        <strain evidence="1">JCM 4434</strain>
    </source>
</reference>
<reference evidence="1" key="5">
    <citation type="submission" date="2020-09" db="EMBL/GenBank/DDBJ databases">
        <authorList>
            <person name="Sun Q."/>
            <person name="Ohkuma M."/>
        </authorList>
    </citation>
    <scope>NUCLEOTIDE SEQUENCE</scope>
    <source>
        <strain evidence="1">JCM 4434</strain>
    </source>
</reference>
<protein>
    <recommendedName>
        <fullName evidence="4">SalK</fullName>
    </recommendedName>
</protein>
<dbReference type="Pfam" id="PF21863">
    <property type="entry name" value="HTH_67"/>
    <property type="match status" value="1"/>
</dbReference>
<accession>A0A1E7NDQ9</accession>